<organism evidence="1 2">
    <name type="scientific">Naganishia friedmannii</name>
    <dbReference type="NCBI Taxonomy" id="89922"/>
    <lineage>
        <taxon>Eukaryota</taxon>
        <taxon>Fungi</taxon>
        <taxon>Dikarya</taxon>
        <taxon>Basidiomycota</taxon>
        <taxon>Agaricomycotina</taxon>
        <taxon>Tremellomycetes</taxon>
        <taxon>Filobasidiales</taxon>
        <taxon>Filobasidiaceae</taxon>
        <taxon>Naganishia</taxon>
    </lineage>
</organism>
<gene>
    <name evidence="1" type="ORF">QFC21_000293</name>
</gene>
<protein>
    <submittedName>
        <fullName evidence="1">Uncharacterized protein</fullName>
    </submittedName>
</protein>
<name>A0ACC2WB24_9TREE</name>
<accession>A0ACC2WB24</accession>
<keyword evidence="2" id="KW-1185">Reference proteome</keyword>
<comment type="caution">
    <text evidence="1">The sequence shown here is derived from an EMBL/GenBank/DDBJ whole genome shotgun (WGS) entry which is preliminary data.</text>
</comment>
<sequence>MATSMYNHHRFARAVMKKFRKAPASLTIELHSNHWLFQGQPFLQALREQAIPTSLLNTILNSSTHVPIYDGCLLIEIHDFRTSCLTAAQELANQASGSDLYQRNPFHHSKSATTRPTTSSLNSRPAPTSALGMSGLPCSSSAIQRPVAGPQTNGLSALHSAGKESSEEDTCTKYRVVMKPDSVSMWEQLVHLNRLHGSEGEWDDQSVLQMESRILAAIAPPLALDTSFALSRTANLAIAVTTPTLPFMSWDGRYIARAERHKVEDQSVNAKRVHAGSSRVAAEEAGTRKERTMGTKASDGPRSRTRGMGDAATLGYEKQEIDLFAKLGQPSAEDLSEKARAVYDEKASSPMSQWNWLSRTYGYHKLRRPGQEPPSNTIFTGQNTRGGAVNADAAAAMMVIANERANGQAEEGGAAAAVAAATAAAPAASAAPKKKPTKKKRKDAGAEDSVRGGSVVDIKAEESKEAVAAADSTKGKPKPKKKKDTAAANVTPTVPAKGKKRGVDEMSEAGSVNTAIPPSPSQPSRSAVGLENKSVVFSNLPPPGATKKMTKKQQRAFDAAEREKAKQQAEAAVAAEQNPPKKKAKKNALPSAATMALTTTTAPAPSTGFTNPNTFNPALATPFIDLVGLQDVAMAPPPPPDQSVINLAPGFPVDMVAQQQLQQPPDYSNIMVPPNLLDPALPPDMANMPIGEVPENIFLAAAADVDFNFPFPMGGPEGSVASGFAGDVIDFGGGSMEHVEDMTMYNLPDLTSRQPPGQSRAPPGS</sequence>
<evidence type="ECO:0000313" key="1">
    <source>
        <dbReference type="EMBL" id="KAJ9108970.1"/>
    </source>
</evidence>
<reference evidence="1" key="1">
    <citation type="submission" date="2023-04" db="EMBL/GenBank/DDBJ databases">
        <title>Draft Genome sequencing of Naganishia species isolated from polar environments using Oxford Nanopore Technology.</title>
        <authorList>
            <person name="Leo P."/>
            <person name="Venkateswaran K."/>
        </authorList>
    </citation>
    <scope>NUCLEOTIDE SEQUENCE</scope>
    <source>
        <strain evidence="1">MNA-CCFEE 5423</strain>
    </source>
</reference>
<dbReference type="EMBL" id="JASBWT010000001">
    <property type="protein sequence ID" value="KAJ9108970.1"/>
    <property type="molecule type" value="Genomic_DNA"/>
</dbReference>
<dbReference type="Proteomes" id="UP001227268">
    <property type="component" value="Unassembled WGS sequence"/>
</dbReference>
<proteinExistence type="predicted"/>
<evidence type="ECO:0000313" key="2">
    <source>
        <dbReference type="Proteomes" id="UP001227268"/>
    </source>
</evidence>